<dbReference type="STRING" id="205130.ENSMAMP00000014120"/>
<reference evidence="2" key="2">
    <citation type="submission" date="2025-09" db="UniProtKB">
        <authorList>
            <consortium name="Ensembl"/>
        </authorList>
    </citation>
    <scope>IDENTIFICATION</scope>
</reference>
<feature type="domain" description="Pyrin" evidence="1">
    <location>
        <begin position="1"/>
        <end position="84"/>
    </location>
</feature>
<dbReference type="PROSITE" id="PS50824">
    <property type="entry name" value="DAPIN"/>
    <property type="match status" value="1"/>
</dbReference>
<dbReference type="InParanoid" id="A0A3Q3RZG0"/>
<dbReference type="InterPro" id="IPR004020">
    <property type="entry name" value="DAPIN"/>
</dbReference>
<proteinExistence type="predicted"/>
<dbReference type="Pfam" id="PF02758">
    <property type="entry name" value="PYRIN"/>
    <property type="match status" value="1"/>
</dbReference>
<dbReference type="GeneTree" id="ENSGT01030000234768"/>
<dbReference type="InterPro" id="IPR011029">
    <property type="entry name" value="DEATH-like_dom_sf"/>
</dbReference>
<dbReference type="SUPFAM" id="SSF47986">
    <property type="entry name" value="DEATH domain"/>
    <property type="match status" value="1"/>
</dbReference>
<organism evidence="2 3">
    <name type="scientific">Mastacembelus armatus</name>
    <name type="common">zig-zag eel</name>
    <dbReference type="NCBI Taxonomy" id="205130"/>
    <lineage>
        <taxon>Eukaryota</taxon>
        <taxon>Metazoa</taxon>
        <taxon>Chordata</taxon>
        <taxon>Craniata</taxon>
        <taxon>Vertebrata</taxon>
        <taxon>Euteleostomi</taxon>
        <taxon>Actinopterygii</taxon>
        <taxon>Neopterygii</taxon>
        <taxon>Teleostei</taxon>
        <taxon>Neoteleostei</taxon>
        <taxon>Acanthomorphata</taxon>
        <taxon>Anabantaria</taxon>
        <taxon>Synbranchiformes</taxon>
        <taxon>Mastacembelidae</taxon>
        <taxon>Mastacembelus</taxon>
    </lineage>
</organism>
<dbReference type="AlphaFoldDB" id="A0A3Q3RZG0"/>
<protein>
    <recommendedName>
        <fullName evidence="1">Pyrin domain-containing protein</fullName>
    </recommendedName>
</protein>
<dbReference type="Ensembl" id="ENSMAMT00000014503.2">
    <property type="protein sequence ID" value="ENSMAMP00000014120.1"/>
    <property type="gene ID" value="ENSMAMG00000009586.2"/>
</dbReference>
<evidence type="ECO:0000259" key="1">
    <source>
        <dbReference type="PROSITE" id="PS50824"/>
    </source>
</evidence>
<name>A0A3Q3RZG0_9TELE</name>
<evidence type="ECO:0000313" key="3">
    <source>
        <dbReference type="Proteomes" id="UP000261640"/>
    </source>
</evidence>
<dbReference type="SMART" id="SM01289">
    <property type="entry name" value="PYRIN"/>
    <property type="match status" value="1"/>
</dbReference>
<keyword evidence="3" id="KW-1185">Reference proteome</keyword>
<dbReference type="Gene3D" id="1.10.533.10">
    <property type="entry name" value="Death Domain, Fas"/>
    <property type="match status" value="1"/>
</dbReference>
<evidence type="ECO:0000313" key="2">
    <source>
        <dbReference type="Ensembl" id="ENSMAMP00000014120.1"/>
    </source>
</evidence>
<sequence>MPRRTIKTILMETLEDLSDPNFAKFRHQLMDRRAEPRIRRKAVEGKSCLEIADVMVSTFTEAKVVGVAEEILRDIGCNQEADALGEMIIGLTATLEYTVCNTNFIFLKCFRAERFIKSHHQGEKVTQ</sequence>
<accession>A0A3Q3RZG0</accession>
<reference evidence="2" key="1">
    <citation type="submission" date="2025-08" db="UniProtKB">
        <authorList>
            <consortium name="Ensembl"/>
        </authorList>
    </citation>
    <scope>IDENTIFICATION</scope>
</reference>
<dbReference type="Proteomes" id="UP000261640">
    <property type="component" value="Unplaced"/>
</dbReference>